<feature type="repeat" description="NHL" evidence="7">
    <location>
        <begin position="551"/>
        <end position="590"/>
    </location>
</feature>
<dbReference type="InterPro" id="IPR017907">
    <property type="entry name" value="Znf_RING_CS"/>
</dbReference>
<dbReference type="Gene3D" id="2.120.10.30">
    <property type="entry name" value="TolB, C-terminal domain"/>
    <property type="match status" value="2"/>
</dbReference>
<dbReference type="PROSITE" id="PS51125">
    <property type="entry name" value="NHL"/>
    <property type="match status" value="1"/>
</dbReference>
<dbReference type="Pfam" id="PF13445">
    <property type="entry name" value="zf-RING_UBOX"/>
    <property type="match status" value="1"/>
</dbReference>
<dbReference type="SUPFAM" id="SSF101898">
    <property type="entry name" value="NHL repeat"/>
    <property type="match status" value="1"/>
</dbReference>
<dbReference type="SUPFAM" id="SSF57850">
    <property type="entry name" value="RING/U-box"/>
    <property type="match status" value="1"/>
</dbReference>
<evidence type="ECO:0008006" key="13">
    <source>
        <dbReference type="Google" id="ProtNLM"/>
    </source>
</evidence>
<proteinExistence type="predicted"/>
<reference evidence="11" key="1">
    <citation type="submission" date="2022-03" db="EMBL/GenBank/DDBJ databases">
        <authorList>
            <person name="Martin C."/>
        </authorList>
    </citation>
    <scope>NUCLEOTIDE SEQUENCE</scope>
</reference>
<evidence type="ECO:0000259" key="10">
    <source>
        <dbReference type="PROSITE" id="PS50119"/>
    </source>
</evidence>
<evidence type="ECO:0000256" key="4">
    <source>
        <dbReference type="ARBA" id="ARBA00022771"/>
    </source>
</evidence>
<keyword evidence="2" id="KW-0479">Metal-binding</keyword>
<dbReference type="SUPFAM" id="SSF57845">
    <property type="entry name" value="B-box zinc-binding domain"/>
    <property type="match status" value="1"/>
</dbReference>
<dbReference type="PANTHER" id="PTHR25462">
    <property type="entry name" value="BONUS, ISOFORM C-RELATED"/>
    <property type="match status" value="1"/>
</dbReference>
<dbReference type="InterPro" id="IPR047153">
    <property type="entry name" value="TRIM45/56/19-like"/>
</dbReference>
<evidence type="ECO:0000256" key="3">
    <source>
        <dbReference type="ARBA" id="ARBA00022737"/>
    </source>
</evidence>
<evidence type="ECO:0000256" key="2">
    <source>
        <dbReference type="ARBA" id="ARBA00022723"/>
    </source>
</evidence>
<name>A0A8S4QAW7_OWEFU</name>
<dbReference type="PANTHER" id="PTHR25462:SF296">
    <property type="entry name" value="MEIOTIC P26, ISOFORM F"/>
    <property type="match status" value="1"/>
</dbReference>
<dbReference type="Gene3D" id="3.30.160.60">
    <property type="entry name" value="Classic Zinc Finger"/>
    <property type="match status" value="1"/>
</dbReference>
<dbReference type="Proteomes" id="UP000749559">
    <property type="component" value="Unassembled WGS sequence"/>
</dbReference>
<feature type="coiled-coil region" evidence="8">
    <location>
        <begin position="254"/>
        <end position="281"/>
    </location>
</feature>
<keyword evidence="8" id="KW-0175">Coiled coil</keyword>
<sequence length="635" mass="71024">MASSDTASSRDHYKEAIICAICQDTLSEPRTLPCMHSYCLKCLDGLVEGDDPSEEGTLKCPECRQECGIPEGGVKKFKVSPTVTFLLETLKNNHQDKEAECSICRKTYKTHTLATIRCLDCNKTFCDTCHITHDSMLEGHKVLDLTGDNAQDLETALQSIKERTVFCLVHPTKPLELYCKVDQTVLCQLCYPIDHPGHACEDIKQAAVNNMKPIGAVITQGKVLVDIYEQAIDDTQAYKADFEQNVDTIADQMINDMNTLIQSIREKYKSLTDEMAKEKESHIKQIMSHQGHLELQRCIVNSQVSKYCSIVDHAHPVEIADLVGQINQKLQDWTQIPKPQFLDRIALQYTEGISVNEGVEIGSVKTKKLCTPTFRTKRILRSSTWDLRVLPNGRYVATLGLLFYASGTWLYDSDYTPTKEIEKHREKNFKNLTLTHKGDIAFTDQSNAISICDLDGIKKREIVVDGLHTFNGITTNSRGELAVCDHNLGSVLYLDPNTGEPNSTPQCKKHTFKCPMYVAINSKDVSVVSDISGHCVKGINPDGTKRFTYGGVQGPDDGQLNGPRGVFIDACDNIMVADTGNHRVILLSPEGRFLRYLMTADDGLSFPNTVTINHNEDELLIVDSSQNLYIVKYRE</sequence>
<evidence type="ECO:0000256" key="5">
    <source>
        <dbReference type="ARBA" id="ARBA00022833"/>
    </source>
</evidence>
<dbReference type="SMART" id="SM00184">
    <property type="entry name" value="RING"/>
    <property type="match status" value="2"/>
</dbReference>
<dbReference type="PROSITE" id="PS00518">
    <property type="entry name" value="ZF_RING_1"/>
    <property type="match status" value="1"/>
</dbReference>
<dbReference type="Pfam" id="PF00643">
    <property type="entry name" value="zf-B_box"/>
    <property type="match status" value="1"/>
</dbReference>
<evidence type="ECO:0000256" key="7">
    <source>
        <dbReference type="PROSITE-ProRule" id="PRU00504"/>
    </source>
</evidence>
<protein>
    <recommendedName>
        <fullName evidence="13">Tripartite motif-containing protein 2-like</fullName>
    </recommendedName>
</protein>
<evidence type="ECO:0000256" key="8">
    <source>
        <dbReference type="SAM" id="Coils"/>
    </source>
</evidence>
<dbReference type="GO" id="GO:0008270">
    <property type="term" value="F:zinc ion binding"/>
    <property type="evidence" value="ECO:0007669"/>
    <property type="project" value="UniProtKB-KW"/>
</dbReference>
<evidence type="ECO:0000313" key="12">
    <source>
        <dbReference type="Proteomes" id="UP000749559"/>
    </source>
</evidence>
<dbReference type="AlphaFoldDB" id="A0A8S4QAW7"/>
<feature type="domain" description="B box-type" evidence="10">
    <location>
        <begin position="162"/>
        <end position="203"/>
    </location>
</feature>
<organism evidence="11 12">
    <name type="scientific">Owenia fusiformis</name>
    <name type="common">Polychaete worm</name>
    <dbReference type="NCBI Taxonomy" id="6347"/>
    <lineage>
        <taxon>Eukaryota</taxon>
        <taxon>Metazoa</taxon>
        <taxon>Spiralia</taxon>
        <taxon>Lophotrochozoa</taxon>
        <taxon>Annelida</taxon>
        <taxon>Polychaeta</taxon>
        <taxon>Sedentaria</taxon>
        <taxon>Canalipalpata</taxon>
        <taxon>Sabellida</taxon>
        <taxon>Oweniida</taxon>
        <taxon>Oweniidae</taxon>
        <taxon>Owenia</taxon>
    </lineage>
</organism>
<dbReference type="CDD" id="cd05819">
    <property type="entry name" value="NHL"/>
    <property type="match status" value="1"/>
</dbReference>
<dbReference type="PROSITE" id="PS50119">
    <property type="entry name" value="ZF_BBOX"/>
    <property type="match status" value="2"/>
</dbReference>
<dbReference type="InterPro" id="IPR001841">
    <property type="entry name" value="Znf_RING"/>
</dbReference>
<feature type="domain" description="B box-type" evidence="10">
    <location>
        <begin position="96"/>
        <end position="145"/>
    </location>
</feature>
<dbReference type="PROSITE" id="PS50089">
    <property type="entry name" value="ZF_RING_2"/>
    <property type="match status" value="1"/>
</dbReference>
<dbReference type="CDD" id="cd19756">
    <property type="entry name" value="Bbox2"/>
    <property type="match status" value="1"/>
</dbReference>
<dbReference type="InterPro" id="IPR000315">
    <property type="entry name" value="Znf_B-box"/>
</dbReference>
<dbReference type="InterPro" id="IPR001258">
    <property type="entry name" value="NHL_repeat"/>
</dbReference>
<gene>
    <name evidence="11" type="ORF">OFUS_LOCUS26707</name>
</gene>
<evidence type="ECO:0000259" key="9">
    <source>
        <dbReference type="PROSITE" id="PS50089"/>
    </source>
</evidence>
<evidence type="ECO:0000256" key="6">
    <source>
        <dbReference type="PROSITE-ProRule" id="PRU00024"/>
    </source>
</evidence>
<keyword evidence="4 6" id="KW-0863">Zinc-finger</keyword>
<dbReference type="InterPro" id="IPR011042">
    <property type="entry name" value="6-blade_b-propeller_TolB-like"/>
</dbReference>
<dbReference type="EMBL" id="CAIIXF020000247">
    <property type="protein sequence ID" value="CAH1803085.1"/>
    <property type="molecule type" value="Genomic_DNA"/>
</dbReference>
<comment type="caution">
    <text evidence="11">The sequence shown here is derived from an EMBL/GenBank/DDBJ whole genome shotgun (WGS) entry which is preliminary data.</text>
</comment>
<keyword evidence="5" id="KW-0862">Zinc</keyword>
<keyword evidence="3" id="KW-0677">Repeat</keyword>
<keyword evidence="12" id="KW-1185">Reference proteome</keyword>
<dbReference type="InterPro" id="IPR013083">
    <property type="entry name" value="Znf_RING/FYVE/PHD"/>
</dbReference>
<accession>A0A8S4QAW7</accession>
<evidence type="ECO:0000256" key="1">
    <source>
        <dbReference type="ARBA" id="ARBA00022553"/>
    </source>
</evidence>
<keyword evidence="1" id="KW-0597">Phosphoprotein</keyword>
<evidence type="ECO:0000313" key="11">
    <source>
        <dbReference type="EMBL" id="CAH1803085.1"/>
    </source>
</evidence>
<feature type="domain" description="RING-type" evidence="9">
    <location>
        <begin position="19"/>
        <end position="64"/>
    </location>
</feature>
<dbReference type="InterPro" id="IPR027370">
    <property type="entry name" value="Znf-RING_euk"/>
</dbReference>
<dbReference type="Gene3D" id="3.30.40.10">
    <property type="entry name" value="Zinc/RING finger domain, C3HC4 (zinc finger)"/>
    <property type="match status" value="1"/>
</dbReference>